<dbReference type="Proteomes" id="UP000595636">
    <property type="component" value="Chromosome"/>
</dbReference>
<protein>
    <submittedName>
        <fullName evidence="1">Uncharacterized protein</fullName>
    </submittedName>
</protein>
<organism evidence="1 2">
    <name type="scientific">Streptomyces liliifuscus</name>
    <dbReference type="NCBI Taxonomy" id="2797636"/>
    <lineage>
        <taxon>Bacteria</taxon>
        <taxon>Bacillati</taxon>
        <taxon>Actinomycetota</taxon>
        <taxon>Actinomycetes</taxon>
        <taxon>Kitasatosporales</taxon>
        <taxon>Streptomycetaceae</taxon>
        <taxon>Streptomyces</taxon>
    </lineage>
</organism>
<proteinExistence type="predicted"/>
<dbReference type="InterPro" id="IPR046041">
    <property type="entry name" value="DUF5999"/>
</dbReference>
<dbReference type="AlphaFoldDB" id="A0A7T7I1Z6"/>
<evidence type="ECO:0000313" key="2">
    <source>
        <dbReference type="Proteomes" id="UP000595636"/>
    </source>
</evidence>
<sequence>MCTHWPTCPTADSSDHHDAVIVSAHPEQGWNLLCNGTIVFDDTGELLPDGRIVGPLRTMREPVAA</sequence>
<dbReference type="Pfam" id="PF19462">
    <property type="entry name" value="DUF5999"/>
    <property type="match status" value="1"/>
</dbReference>
<reference evidence="1 2" key="1">
    <citation type="submission" date="2020-12" db="EMBL/GenBank/DDBJ databases">
        <title>A novel species.</title>
        <authorList>
            <person name="Li K."/>
        </authorList>
    </citation>
    <scope>NUCLEOTIDE SEQUENCE [LARGE SCALE GENOMIC DNA]</scope>
    <source>
        <strain evidence="1 2">ZYC-3</strain>
    </source>
</reference>
<name>A0A7T7I1Z6_9ACTN</name>
<accession>A0A7T7I1Z6</accession>
<keyword evidence="2" id="KW-1185">Reference proteome</keyword>
<dbReference type="KEGG" id="slf:JEQ17_07005"/>
<gene>
    <name evidence="1" type="ORF">JEQ17_07005</name>
</gene>
<evidence type="ECO:0000313" key="1">
    <source>
        <dbReference type="EMBL" id="QQM39237.1"/>
    </source>
</evidence>
<dbReference type="EMBL" id="CP066831">
    <property type="protein sequence ID" value="QQM39237.1"/>
    <property type="molecule type" value="Genomic_DNA"/>
</dbReference>
<dbReference type="RefSeq" id="WP_200394392.1">
    <property type="nucleotide sequence ID" value="NZ_CP066831.1"/>
</dbReference>